<organism evidence="1 2">
    <name type="scientific">Danxiaibacter flavus</name>
    <dbReference type="NCBI Taxonomy" id="3049108"/>
    <lineage>
        <taxon>Bacteria</taxon>
        <taxon>Pseudomonadati</taxon>
        <taxon>Bacteroidota</taxon>
        <taxon>Chitinophagia</taxon>
        <taxon>Chitinophagales</taxon>
        <taxon>Chitinophagaceae</taxon>
        <taxon>Danxiaibacter</taxon>
    </lineage>
</organism>
<gene>
    <name evidence="1" type="ORF">QTN47_03355</name>
</gene>
<evidence type="ECO:0008006" key="3">
    <source>
        <dbReference type="Google" id="ProtNLM"/>
    </source>
</evidence>
<name>A0ABV3Z9I6_9BACT</name>
<dbReference type="RefSeq" id="WP_369327909.1">
    <property type="nucleotide sequence ID" value="NZ_JAULBC010000001.1"/>
</dbReference>
<dbReference type="Proteomes" id="UP001560573">
    <property type="component" value="Unassembled WGS sequence"/>
</dbReference>
<reference evidence="1 2" key="1">
    <citation type="submission" date="2023-07" db="EMBL/GenBank/DDBJ databases">
        <authorList>
            <person name="Lian W.-H."/>
        </authorList>
    </citation>
    <scope>NUCLEOTIDE SEQUENCE [LARGE SCALE GENOMIC DNA]</scope>
    <source>
        <strain evidence="1 2">SYSU DXS3180</strain>
    </source>
</reference>
<evidence type="ECO:0000313" key="2">
    <source>
        <dbReference type="Proteomes" id="UP001560573"/>
    </source>
</evidence>
<comment type="caution">
    <text evidence="1">The sequence shown here is derived from an EMBL/GenBank/DDBJ whole genome shotgun (WGS) entry which is preliminary data.</text>
</comment>
<protein>
    <recommendedName>
        <fullName evidence="3">HEPN domain-containing protein</fullName>
    </recommendedName>
</protein>
<proteinExistence type="predicted"/>
<dbReference type="EMBL" id="JAULBC010000001">
    <property type="protein sequence ID" value="MEX6686513.1"/>
    <property type="molecule type" value="Genomic_DNA"/>
</dbReference>
<keyword evidence="2" id="KW-1185">Reference proteome</keyword>
<sequence>MKAIKLAEWEEKAISYQLSAISYQLSAISYQLSAISYQLLSEDLSEGLAGHALHALLSLLASQAYAITCSDINPKRLRAYKFSAT</sequence>
<evidence type="ECO:0000313" key="1">
    <source>
        <dbReference type="EMBL" id="MEX6686513.1"/>
    </source>
</evidence>
<accession>A0ABV3Z9I6</accession>